<feature type="region of interest" description="Disordered" evidence="1">
    <location>
        <begin position="1"/>
        <end position="28"/>
    </location>
</feature>
<protein>
    <submittedName>
        <fullName evidence="2">Protein 2</fullName>
    </submittedName>
</protein>
<sequence length="345" mass="37340">MASQRDKALEELRKKADEEVGKSLSGKSKYDGLAVRQSAMDEILRLGDQNLDEEFGSGLSEGSSPILGAVCSTPAVRSPTTSTKEISPMSDPFRPLVGDGSYNQNLILSAEEEDAMKKAMKELWQFSDREKKVFIHGYRVKQDYTNVLMAKQVRDLESVAGKLGSHSHAINSVISNLTSGVAQVMLKLTTAVDRMGEVEGSLRGWNPDQSICSNVSDSGKFVDAQPSVVPSASAKMHVQEGKVSIADLLGKTPATVASSSSKTENEKIIESNRAISSQVTNVNLWTEAEMTEALKYDCNIALGFYGLAYGDLVDIMAKFGKNLADAKRIHGANLNARIVNVLSQM</sequence>
<accession>A0A9N6YJJ4</accession>
<evidence type="ECO:0000313" key="2">
    <source>
        <dbReference type="EMBL" id="DAZ90819.1"/>
    </source>
</evidence>
<reference evidence="2" key="1">
    <citation type="journal article" date="2022" name="bioRxiv">
        <title>Unlocking the hidden genetic diversity of varicosaviruses, the neglected plant rhabdoviruses.</title>
        <authorList>
            <person name="Bejerman N."/>
            <person name="Dietzgen R.G."/>
            <person name="Debat H."/>
        </authorList>
    </citation>
    <scope>NUCLEOTIDE SEQUENCE</scope>
</reference>
<proteinExistence type="predicted"/>
<evidence type="ECO:0000256" key="1">
    <source>
        <dbReference type="SAM" id="MobiDB-lite"/>
    </source>
</evidence>
<feature type="compositionally biased region" description="Basic and acidic residues" evidence="1">
    <location>
        <begin position="1"/>
        <end position="21"/>
    </location>
</feature>
<dbReference type="EMBL" id="BK061806">
    <property type="protein sequence ID" value="DAZ90819.1"/>
    <property type="molecule type" value="Viral_cRNA"/>
</dbReference>
<organism evidence="2">
    <name type="scientific">Senecio virus 1</name>
    <dbReference type="NCBI Taxonomy" id="2977988"/>
    <lineage>
        <taxon>Viruses</taxon>
        <taxon>Riboviria</taxon>
        <taxon>Orthornavirae</taxon>
        <taxon>Negarnaviricota</taxon>
        <taxon>Haploviricotina</taxon>
        <taxon>Monjiviricetes</taxon>
        <taxon>Mononegavirales</taxon>
        <taxon>Rhabdoviridae</taxon>
    </lineage>
</organism>
<name>A0A9N6YJJ4_9RHAB</name>